<feature type="chain" id="PRO_5047216406" evidence="1">
    <location>
        <begin position="21"/>
        <end position="292"/>
    </location>
</feature>
<evidence type="ECO:0000313" key="2">
    <source>
        <dbReference type="EMBL" id="MDC8771235.1"/>
    </source>
</evidence>
<sequence>MRQFFQFITLSLLLLGAAQARSLQEIKQSRELRVCLAPIHPSYSSVEPSDCKDGCSFSGPVHEQSLAFAQSLGQGVQAKFMRVGWDEQFFDQSGKTVKEGSYTPRLLASGRCDFFPNNLTKIDWRLKKLDFVILRPNRNMVIVHAAQKSSIKKQADLAGKSSAVEMNSSWHGWLLASNQADFAHKPIKLALLPTQQSFHAVDAGTVDFIVTDADMAFWAVRNQLKHAQVAFPVGPLEEIGWAFAKQDKDLQAAVQSFFDAQRNDPNSAINQSWQKHFGTRLTDFTTLMLSIK</sequence>
<proteinExistence type="predicted"/>
<dbReference type="PANTHER" id="PTHR35936:SF17">
    <property type="entry name" value="ARGININE-BINDING EXTRACELLULAR PROTEIN ARTP"/>
    <property type="match status" value="1"/>
</dbReference>
<name>A0ABT5KBQ5_9BURK</name>
<comment type="caution">
    <text evidence="2">The sequence shown here is derived from an EMBL/GenBank/DDBJ whole genome shotgun (WGS) entry which is preliminary data.</text>
</comment>
<organism evidence="2 3">
    <name type="scientific">Roseateles albus</name>
    <dbReference type="NCBI Taxonomy" id="2987525"/>
    <lineage>
        <taxon>Bacteria</taxon>
        <taxon>Pseudomonadati</taxon>
        <taxon>Pseudomonadota</taxon>
        <taxon>Betaproteobacteria</taxon>
        <taxon>Burkholderiales</taxon>
        <taxon>Sphaerotilaceae</taxon>
        <taxon>Roseateles</taxon>
    </lineage>
</organism>
<gene>
    <name evidence="2" type="ORF">PRZ03_06600</name>
</gene>
<accession>A0ABT5KBQ5</accession>
<dbReference type="RefSeq" id="WP_273599556.1">
    <property type="nucleotide sequence ID" value="NZ_JAQQXT010000003.1"/>
</dbReference>
<dbReference type="Gene3D" id="3.40.190.10">
    <property type="entry name" value="Periplasmic binding protein-like II"/>
    <property type="match status" value="2"/>
</dbReference>
<protein>
    <submittedName>
        <fullName evidence="2">Transporter substrate-binding domain-containing protein</fullName>
    </submittedName>
</protein>
<feature type="signal peptide" evidence="1">
    <location>
        <begin position="1"/>
        <end position="20"/>
    </location>
</feature>
<keyword evidence="3" id="KW-1185">Reference proteome</keyword>
<keyword evidence="1" id="KW-0732">Signal</keyword>
<dbReference type="Proteomes" id="UP001221189">
    <property type="component" value="Unassembled WGS sequence"/>
</dbReference>
<evidence type="ECO:0000256" key="1">
    <source>
        <dbReference type="SAM" id="SignalP"/>
    </source>
</evidence>
<evidence type="ECO:0000313" key="3">
    <source>
        <dbReference type="Proteomes" id="UP001221189"/>
    </source>
</evidence>
<dbReference type="SUPFAM" id="SSF53850">
    <property type="entry name" value="Periplasmic binding protein-like II"/>
    <property type="match status" value="1"/>
</dbReference>
<dbReference type="PANTHER" id="PTHR35936">
    <property type="entry name" value="MEMBRANE-BOUND LYTIC MUREIN TRANSGLYCOSYLASE F"/>
    <property type="match status" value="1"/>
</dbReference>
<reference evidence="2 3" key="1">
    <citation type="submission" date="2022-10" db="EMBL/GenBank/DDBJ databases">
        <title>Paucibacter sp. hw1 Genome sequencing.</title>
        <authorList>
            <person name="Park S."/>
        </authorList>
    </citation>
    <scope>NUCLEOTIDE SEQUENCE [LARGE SCALE GENOMIC DNA]</scope>
    <source>
        <strain evidence="3">hw1</strain>
    </source>
</reference>
<dbReference type="EMBL" id="JAQQXT010000003">
    <property type="protein sequence ID" value="MDC8771235.1"/>
    <property type="molecule type" value="Genomic_DNA"/>
</dbReference>